<name>A0A0A1TCK8_9HYPO</name>
<dbReference type="Proteomes" id="UP000039046">
    <property type="component" value="Unassembled WGS sequence"/>
</dbReference>
<sequence>MFPVSFTTLEGTGPDTTYKAQFQDSKSFISQRIYSLNTSPVPQKTAAVLDETTTLSLPGEVPPRPTNLAGTKRKREDDDGEGEPDAREPFDASHQTIKLPALIKPLSVRNDEDQPKRDRSQMTPHELEIDTMRRRNLSMLPSSVTPACPELLGFRAGQASLEARSEYFASRKRSDLLNILTFCDQLHPSLLVDILVSVSKRHPGLPIFRSPDWDPAAVAENKVMAMAAASSTSSRRRHGHTLINPRMRQRHKASKKSINRQRMFESAIAARGDDEVDEEEEDTLPDIWPRAGDGLYSKLPVETDDNAYMDDDNEDEAFSHFMVDSLGALNAVSAFG</sequence>
<proteinExistence type="predicted"/>
<keyword evidence="3" id="KW-1185">Reference proteome</keyword>
<dbReference type="EMBL" id="CDHN01000002">
    <property type="protein sequence ID" value="CEJ85739.1"/>
    <property type="molecule type" value="Genomic_DNA"/>
</dbReference>
<evidence type="ECO:0000256" key="1">
    <source>
        <dbReference type="SAM" id="MobiDB-lite"/>
    </source>
</evidence>
<dbReference type="STRING" id="1531966.A0A0A1TCK8"/>
<dbReference type="HOGENOM" id="CLU_826875_0_0_1"/>
<protein>
    <submittedName>
        <fullName evidence="2">Uncharacterized protein</fullName>
    </submittedName>
</protein>
<gene>
    <name evidence="2" type="ORF">VHEMI03890</name>
</gene>
<dbReference type="AlphaFoldDB" id="A0A0A1TCK8"/>
<reference evidence="2 3" key="1">
    <citation type="journal article" date="2015" name="Genome Announc.">
        <title>Draft Genome Sequence and Gene Annotation of the Entomopathogenic Fungus Verticillium hemipterigenum.</title>
        <authorList>
            <person name="Horn F."/>
            <person name="Habel A."/>
            <person name="Scharf D.H."/>
            <person name="Dworschak J."/>
            <person name="Brakhage A.A."/>
            <person name="Guthke R."/>
            <person name="Hertweck C."/>
            <person name="Linde J."/>
        </authorList>
    </citation>
    <scope>NUCLEOTIDE SEQUENCE [LARGE SCALE GENOMIC DNA]</scope>
</reference>
<evidence type="ECO:0000313" key="3">
    <source>
        <dbReference type="Proteomes" id="UP000039046"/>
    </source>
</evidence>
<feature type="region of interest" description="Disordered" evidence="1">
    <location>
        <begin position="52"/>
        <end position="123"/>
    </location>
</feature>
<organism evidence="2 3">
    <name type="scientific">[Torrubiella] hemipterigena</name>
    <dbReference type="NCBI Taxonomy" id="1531966"/>
    <lineage>
        <taxon>Eukaryota</taxon>
        <taxon>Fungi</taxon>
        <taxon>Dikarya</taxon>
        <taxon>Ascomycota</taxon>
        <taxon>Pezizomycotina</taxon>
        <taxon>Sordariomycetes</taxon>
        <taxon>Hypocreomycetidae</taxon>
        <taxon>Hypocreales</taxon>
        <taxon>Clavicipitaceae</taxon>
        <taxon>Clavicipitaceae incertae sedis</taxon>
        <taxon>'Torrubiella' clade</taxon>
    </lineage>
</organism>
<dbReference type="OrthoDB" id="5863171at2759"/>
<accession>A0A0A1TCK8</accession>
<evidence type="ECO:0000313" key="2">
    <source>
        <dbReference type="EMBL" id="CEJ85739.1"/>
    </source>
</evidence>
<feature type="compositionally biased region" description="Basic and acidic residues" evidence="1">
    <location>
        <begin position="109"/>
        <end position="123"/>
    </location>
</feature>